<feature type="transmembrane region" description="Helical" evidence="1">
    <location>
        <begin position="64"/>
        <end position="93"/>
    </location>
</feature>
<evidence type="ECO:0000256" key="1">
    <source>
        <dbReference type="SAM" id="Phobius"/>
    </source>
</evidence>
<dbReference type="Proteomes" id="UP000318704">
    <property type="component" value="Chromosome"/>
</dbReference>
<keyword evidence="1" id="KW-0812">Transmembrane</keyword>
<keyword evidence="1" id="KW-0472">Membrane</keyword>
<proteinExistence type="predicted"/>
<accession>A0A517VWJ7</accession>
<gene>
    <name evidence="2" type="ORF">V144x_28480</name>
</gene>
<keyword evidence="1" id="KW-1133">Transmembrane helix</keyword>
<feature type="transmembrane region" description="Helical" evidence="1">
    <location>
        <begin position="21"/>
        <end position="44"/>
    </location>
</feature>
<evidence type="ECO:0000313" key="2">
    <source>
        <dbReference type="EMBL" id="QDT97373.1"/>
    </source>
</evidence>
<name>A0A517VWJ7_9PLAN</name>
<dbReference type="KEGG" id="gaw:V144x_28480"/>
<sequence>MSEDDEIQDGIDDEILMLTKSILAIFTTIIGIALGAVIGFYGLYYHCLMMDTIHGGTGPGGAVGAGWALLFITIPLGMLLGGGLGCFLPLYILRKKK</sequence>
<dbReference type="EMBL" id="CP037920">
    <property type="protein sequence ID" value="QDT97373.1"/>
    <property type="molecule type" value="Genomic_DNA"/>
</dbReference>
<organism evidence="2 3">
    <name type="scientific">Gimesia aquarii</name>
    <dbReference type="NCBI Taxonomy" id="2527964"/>
    <lineage>
        <taxon>Bacteria</taxon>
        <taxon>Pseudomonadati</taxon>
        <taxon>Planctomycetota</taxon>
        <taxon>Planctomycetia</taxon>
        <taxon>Planctomycetales</taxon>
        <taxon>Planctomycetaceae</taxon>
        <taxon>Gimesia</taxon>
    </lineage>
</organism>
<dbReference type="AlphaFoldDB" id="A0A517VWJ7"/>
<reference evidence="2 3" key="1">
    <citation type="submission" date="2019-03" db="EMBL/GenBank/DDBJ databases">
        <title>Deep-cultivation of Planctomycetes and their phenomic and genomic characterization uncovers novel biology.</title>
        <authorList>
            <person name="Wiegand S."/>
            <person name="Jogler M."/>
            <person name="Boedeker C."/>
            <person name="Pinto D."/>
            <person name="Vollmers J."/>
            <person name="Rivas-Marin E."/>
            <person name="Kohn T."/>
            <person name="Peeters S.H."/>
            <person name="Heuer A."/>
            <person name="Rast P."/>
            <person name="Oberbeckmann S."/>
            <person name="Bunk B."/>
            <person name="Jeske O."/>
            <person name="Meyerdierks A."/>
            <person name="Storesund J.E."/>
            <person name="Kallscheuer N."/>
            <person name="Luecker S."/>
            <person name="Lage O.M."/>
            <person name="Pohl T."/>
            <person name="Merkel B.J."/>
            <person name="Hornburger P."/>
            <person name="Mueller R.-W."/>
            <person name="Bruemmer F."/>
            <person name="Labrenz M."/>
            <person name="Spormann A.M."/>
            <person name="Op den Camp H."/>
            <person name="Overmann J."/>
            <person name="Amann R."/>
            <person name="Jetten M.S.M."/>
            <person name="Mascher T."/>
            <person name="Medema M.H."/>
            <person name="Devos D.P."/>
            <person name="Kaster A.-K."/>
            <person name="Ovreas L."/>
            <person name="Rohde M."/>
            <person name="Galperin M.Y."/>
            <person name="Jogler C."/>
        </authorList>
    </citation>
    <scope>NUCLEOTIDE SEQUENCE [LARGE SCALE GENOMIC DNA]</scope>
    <source>
        <strain evidence="2 3">V144</strain>
    </source>
</reference>
<protein>
    <submittedName>
        <fullName evidence="2">Uncharacterized protein</fullName>
    </submittedName>
</protein>
<evidence type="ECO:0000313" key="3">
    <source>
        <dbReference type="Proteomes" id="UP000318704"/>
    </source>
</evidence>